<dbReference type="GO" id="GO:0030170">
    <property type="term" value="F:pyridoxal phosphate binding"/>
    <property type="evidence" value="ECO:0007669"/>
    <property type="project" value="InterPro"/>
</dbReference>
<dbReference type="PROSITE" id="PS50949">
    <property type="entry name" value="HTH_GNTR"/>
    <property type="match status" value="1"/>
</dbReference>
<accession>A0A9D1UFB6</accession>
<dbReference type="SUPFAM" id="SSF46785">
    <property type="entry name" value="Winged helix' DNA-binding domain"/>
    <property type="match status" value="1"/>
</dbReference>
<dbReference type="Gene3D" id="3.40.640.10">
    <property type="entry name" value="Type I PLP-dependent aspartate aminotransferase-like (Major domain)"/>
    <property type="match status" value="1"/>
</dbReference>
<dbReference type="InterPro" id="IPR015421">
    <property type="entry name" value="PyrdxlP-dep_Trfase_major"/>
</dbReference>
<dbReference type="InterPro" id="IPR000524">
    <property type="entry name" value="Tscrpt_reg_HTH_GntR"/>
</dbReference>
<dbReference type="InterPro" id="IPR051446">
    <property type="entry name" value="HTH_trans_reg/aminotransferase"/>
</dbReference>
<reference evidence="7" key="2">
    <citation type="submission" date="2021-04" db="EMBL/GenBank/DDBJ databases">
        <authorList>
            <person name="Gilroy R."/>
        </authorList>
    </citation>
    <scope>NUCLEOTIDE SEQUENCE</scope>
    <source>
        <strain evidence="7">421</strain>
    </source>
</reference>
<dbReference type="Pfam" id="PF00392">
    <property type="entry name" value="GntR"/>
    <property type="match status" value="1"/>
</dbReference>
<dbReference type="InterPro" id="IPR036388">
    <property type="entry name" value="WH-like_DNA-bd_sf"/>
</dbReference>
<dbReference type="InterPro" id="IPR015424">
    <property type="entry name" value="PyrdxlP-dep_Trfase"/>
</dbReference>
<reference evidence="7" key="1">
    <citation type="journal article" date="2021" name="PeerJ">
        <title>Extensive microbial diversity within the chicken gut microbiome revealed by metagenomics and culture.</title>
        <authorList>
            <person name="Gilroy R."/>
            <person name="Ravi A."/>
            <person name="Getino M."/>
            <person name="Pursley I."/>
            <person name="Horton D.L."/>
            <person name="Alikhan N.F."/>
            <person name="Baker D."/>
            <person name="Gharbi K."/>
            <person name="Hall N."/>
            <person name="Watson M."/>
            <person name="Adriaenssens E.M."/>
            <person name="Foster-Nyarko E."/>
            <person name="Jarju S."/>
            <person name="Secka A."/>
            <person name="Antonio M."/>
            <person name="Oren A."/>
            <person name="Chaudhuri R.R."/>
            <person name="La Ragione R."/>
            <person name="Hildebrand F."/>
            <person name="Pallen M.J."/>
        </authorList>
    </citation>
    <scope>NUCLEOTIDE SEQUENCE</scope>
    <source>
        <strain evidence="7">421</strain>
    </source>
</reference>
<dbReference type="InterPro" id="IPR036390">
    <property type="entry name" value="WH_DNA-bd_sf"/>
</dbReference>
<gene>
    <name evidence="7" type="ORF">IAA48_04425</name>
</gene>
<evidence type="ECO:0000259" key="6">
    <source>
        <dbReference type="PROSITE" id="PS50949"/>
    </source>
</evidence>
<keyword evidence="3" id="KW-0805">Transcription regulation</keyword>
<dbReference type="PRINTS" id="PR00035">
    <property type="entry name" value="HTHGNTR"/>
</dbReference>
<dbReference type="CDD" id="cd00609">
    <property type="entry name" value="AAT_like"/>
    <property type="match status" value="1"/>
</dbReference>
<feature type="domain" description="HTH gntR-type" evidence="6">
    <location>
        <begin position="1"/>
        <end position="69"/>
    </location>
</feature>
<keyword evidence="4" id="KW-0238">DNA-binding</keyword>
<dbReference type="GO" id="GO:0003700">
    <property type="term" value="F:DNA-binding transcription factor activity"/>
    <property type="evidence" value="ECO:0007669"/>
    <property type="project" value="InterPro"/>
</dbReference>
<evidence type="ECO:0000256" key="2">
    <source>
        <dbReference type="ARBA" id="ARBA00022898"/>
    </source>
</evidence>
<keyword evidence="7" id="KW-0808">Transferase</keyword>
<dbReference type="Proteomes" id="UP000824205">
    <property type="component" value="Unassembled WGS sequence"/>
</dbReference>
<dbReference type="CDD" id="cd07377">
    <property type="entry name" value="WHTH_GntR"/>
    <property type="match status" value="1"/>
</dbReference>
<dbReference type="EMBL" id="DXGE01000019">
    <property type="protein sequence ID" value="HIW85722.1"/>
    <property type="molecule type" value="Genomic_DNA"/>
</dbReference>
<dbReference type="Gene3D" id="1.10.10.10">
    <property type="entry name" value="Winged helix-like DNA-binding domain superfamily/Winged helix DNA-binding domain"/>
    <property type="match status" value="1"/>
</dbReference>
<comment type="caution">
    <text evidence="7">The sequence shown here is derived from an EMBL/GenBank/DDBJ whole genome shotgun (WGS) entry which is preliminary data.</text>
</comment>
<keyword evidence="2" id="KW-0663">Pyridoxal phosphate</keyword>
<name>A0A9D1UFB6_9FIRM</name>
<evidence type="ECO:0000256" key="3">
    <source>
        <dbReference type="ARBA" id="ARBA00023015"/>
    </source>
</evidence>
<dbReference type="AlphaFoldDB" id="A0A9D1UFB6"/>
<evidence type="ECO:0000313" key="8">
    <source>
        <dbReference type="Proteomes" id="UP000824205"/>
    </source>
</evidence>
<organism evidence="7 8">
    <name type="scientific">Candidatus Eubacterium faecipullorum</name>
    <dbReference type="NCBI Taxonomy" id="2838571"/>
    <lineage>
        <taxon>Bacteria</taxon>
        <taxon>Bacillati</taxon>
        <taxon>Bacillota</taxon>
        <taxon>Clostridia</taxon>
        <taxon>Eubacteriales</taxon>
        <taxon>Eubacteriaceae</taxon>
        <taxon>Eubacterium</taxon>
    </lineage>
</organism>
<dbReference type="PANTHER" id="PTHR46577:SF1">
    <property type="entry name" value="HTH-TYPE TRANSCRIPTIONAL REGULATORY PROTEIN GABR"/>
    <property type="match status" value="1"/>
</dbReference>
<dbReference type="InterPro" id="IPR004839">
    <property type="entry name" value="Aminotransferase_I/II_large"/>
</dbReference>
<dbReference type="GO" id="GO:0003677">
    <property type="term" value="F:DNA binding"/>
    <property type="evidence" value="ECO:0007669"/>
    <property type="project" value="UniProtKB-KW"/>
</dbReference>
<dbReference type="SUPFAM" id="SSF53383">
    <property type="entry name" value="PLP-dependent transferases"/>
    <property type="match status" value="1"/>
</dbReference>
<keyword evidence="5" id="KW-0804">Transcription</keyword>
<keyword evidence="7" id="KW-0032">Aminotransferase</keyword>
<comment type="similarity">
    <text evidence="1">In the C-terminal section; belongs to the class-I pyridoxal-phosphate-dependent aminotransferase family.</text>
</comment>
<evidence type="ECO:0000256" key="1">
    <source>
        <dbReference type="ARBA" id="ARBA00005384"/>
    </source>
</evidence>
<dbReference type="Pfam" id="PF00155">
    <property type="entry name" value="Aminotran_1_2"/>
    <property type="match status" value="1"/>
</dbReference>
<protein>
    <submittedName>
        <fullName evidence="7">PLP-dependent aminotransferase family protein</fullName>
    </submittedName>
</protein>
<evidence type="ECO:0000256" key="4">
    <source>
        <dbReference type="ARBA" id="ARBA00023125"/>
    </source>
</evidence>
<dbReference type="GO" id="GO:0008483">
    <property type="term" value="F:transaminase activity"/>
    <property type="evidence" value="ECO:0007669"/>
    <property type="project" value="UniProtKB-KW"/>
</dbReference>
<evidence type="ECO:0000313" key="7">
    <source>
        <dbReference type="EMBL" id="HIW85722.1"/>
    </source>
</evidence>
<evidence type="ECO:0000256" key="5">
    <source>
        <dbReference type="ARBA" id="ARBA00023163"/>
    </source>
</evidence>
<dbReference type="SMART" id="SM00345">
    <property type="entry name" value="HTH_GNTR"/>
    <property type="match status" value="1"/>
</dbReference>
<proteinExistence type="inferred from homology"/>
<dbReference type="PANTHER" id="PTHR46577">
    <property type="entry name" value="HTH-TYPE TRANSCRIPTIONAL REGULATORY PROTEIN GABR"/>
    <property type="match status" value="1"/>
</dbReference>
<sequence>MSKYAEVYDYIKNEIKTGQVAYGGRLPSVRKASELFSVSRTTIQNAYFALAEDGYIISEPQSGYYVSYKSPKSSSRQNTQQRNEVIYDFSGSEADSESFDFDEWRRHMKAALRQNDRLLSYSEAQGEEQLRQAISEYILEKRNVAASADRIVIGAGVQSLLHVLCALIDKGQTVSFPDKSFVQGAALFEDYGFEVKYRYKDAGIIYVSPSHMTRWGDVMPNRRRIELTRYSAQNGSLVIEDDYESDFQYNSRPTPSLYALSGGSNVVYIGSFSRLLLPSIRISFMILTPELTEEYREHLYKFSQTASKTEQIALCSFIRDGRLMAQIRKTRRFYTAKTKMFYNILKNTFGGCKIEISENLLQVILHVPFSGEISDFEKNGIKLYVEKYENGIISLVLSPSSIAQNALESAAKALKKSIEK</sequence>